<sequence>MSTDLQLLILVIGLDSLVSLHLLVIGVVMALMRKRPKYWRMFGAGLALAVLPLLVYTAVDYPESGSALVLTGGVIASVALVYAVLVMVKGQLNVLKPAVLGKDA</sequence>
<dbReference type="Proteomes" id="UP001150830">
    <property type="component" value="Unassembled WGS sequence"/>
</dbReference>
<feature type="transmembrane region" description="Helical" evidence="1">
    <location>
        <begin position="6"/>
        <end position="31"/>
    </location>
</feature>
<organism evidence="2 3">
    <name type="scientific">Parathalassolituus penaei</name>
    <dbReference type="NCBI Taxonomy" id="2997323"/>
    <lineage>
        <taxon>Bacteria</taxon>
        <taxon>Pseudomonadati</taxon>
        <taxon>Pseudomonadota</taxon>
        <taxon>Gammaproteobacteria</taxon>
        <taxon>Oceanospirillales</taxon>
        <taxon>Oceanospirillaceae</taxon>
        <taxon>Parathalassolituus</taxon>
    </lineage>
</organism>
<gene>
    <name evidence="2" type="ORF">OUO13_15625</name>
</gene>
<accession>A0A9X3EFH9</accession>
<dbReference type="RefSeq" id="WP_283174819.1">
    <property type="nucleotide sequence ID" value="NZ_JAPNOA010000056.1"/>
</dbReference>
<dbReference type="AlphaFoldDB" id="A0A9X3EFH9"/>
<comment type="caution">
    <text evidence="2">The sequence shown here is derived from an EMBL/GenBank/DDBJ whole genome shotgun (WGS) entry which is preliminary data.</text>
</comment>
<evidence type="ECO:0000313" key="2">
    <source>
        <dbReference type="EMBL" id="MCY0966617.1"/>
    </source>
</evidence>
<dbReference type="EMBL" id="JAPNOA010000056">
    <property type="protein sequence ID" value="MCY0966617.1"/>
    <property type="molecule type" value="Genomic_DNA"/>
</dbReference>
<feature type="transmembrane region" description="Helical" evidence="1">
    <location>
        <begin position="38"/>
        <end position="59"/>
    </location>
</feature>
<proteinExistence type="predicted"/>
<name>A0A9X3EFH9_9GAMM</name>
<evidence type="ECO:0000256" key="1">
    <source>
        <dbReference type="SAM" id="Phobius"/>
    </source>
</evidence>
<keyword evidence="1" id="KW-0812">Transmembrane</keyword>
<keyword evidence="1" id="KW-1133">Transmembrane helix</keyword>
<keyword evidence="3" id="KW-1185">Reference proteome</keyword>
<keyword evidence="1" id="KW-0472">Membrane</keyword>
<protein>
    <submittedName>
        <fullName evidence="2">Uncharacterized protein</fullName>
    </submittedName>
</protein>
<feature type="transmembrane region" description="Helical" evidence="1">
    <location>
        <begin position="65"/>
        <end position="88"/>
    </location>
</feature>
<reference evidence="2" key="1">
    <citation type="submission" date="2022-11" db="EMBL/GenBank/DDBJ databases">
        <title>Parathalassolutuus dongxingensis gen. nov., sp. nov., a novel member of family Oceanospirillaceae isolated from a coastal shrimp pond in Guangxi, China.</title>
        <authorList>
            <person name="Chen H."/>
        </authorList>
    </citation>
    <scope>NUCLEOTIDE SEQUENCE</scope>
    <source>
        <strain evidence="2">G-43</strain>
    </source>
</reference>
<evidence type="ECO:0000313" key="3">
    <source>
        <dbReference type="Proteomes" id="UP001150830"/>
    </source>
</evidence>